<comment type="caution">
    <text evidence="1">The sequence shown here is derived from an EMBL/GenBank/DDBJ whole genome shotgun (WGS) entry which is preliminary data.</text>
</comment>
<gene>
    <name evidence="1" type="ORF">EVAR_51689_1</name>
</gene>
<proteinExistence type="predicted"/>
<keyword evidence="2" id="KW-1185">Reference proteome</keyword>
<dbReference type="AlphaFoldDB" id="A0A4C1Y384"/>
<dbReference type="Proteomes" id="UP000299102">
    <property type="component" value="Unassembled WGS sequence"/>
</dbReference>
<sequence length="96" mass="10564">MDTRNLKKVTSALSAFWQGIGCLSEKDWGKGEQATGNVIQRRDAAQPPRVDALPAVVPRAQLLHNQPDFKQNVSVRADLLIARRASGGADRRVFLI</sequence>
<reference evidence="1 2" key="1">
    <citation type="journal article" date="2019" name="Commun. Biol.">
        <title>The bagworm genome reveals a unique fibroin gene that provides high tensile strength.</title>
        <authorList>
            <person name="Kono N."/>
            <person name="Nakamura H."/>
            <person name="Ohtoshi R."/>
            <person name="Tomita M."/>
            <person name="Numata K."/>
            <person name="Arakawa K."/>
        </authorList>
    </citation>
    <scope>NUCLEOTIDE SEQUENCE [LARGE SCALE GENOMIC DNA]</scope>
</reference>
<name>A0A4C1Y384_EUMVA</name>
<evidence type="ECO:0000313" key="2">
    <source>
        <dbReference type="Proteomes" id="UP000299102"/>
    </source>
</evidence>
<evidence type="ECO:0000313" key="1">
    <source>
        <dbReference type="EMBL" id="GBP70366.1"/>
    </source>
</evidence>
<protein>
    <submittedName>
        <fullName evidence="1">Uncharacterized protein</fullName>
    </submittedName>
</protein>
<organism evidence="1 2">
    <name type="scientific">Eumeta variegata</name>
    <name type="common">Bagworm moth</name>
    <name type="synonym">Eumeta japonica</name>
    <dbReference type="NCBI Taxonomy" id="151549"/>
    <lineage>
        <taxon>Eukaryota</taxon>
        <taxon>Metazoa</taxon>
        <taxon>Ecdysozoa</taxon>
        <taxon>Arthropoda</taxon>
        <taxon>Hexapoda</taxon>
        <taxon>Insecta</taxon>
        <taxon>Pterygota</taxon>
        <taxon>Neoptera</taxon>
        <taxon>Endopterygota</taxon>
        <taxon>Lepidoptera</taxon>
        <taxon>Glossata</taxon>
        <taxon>Ditrysia</taxon>
        <taxon>Tineoidea</taxon>
        <taxon>Psychidae</taxon>
        <taxon>Oiketicinae</taxon>
        <taxon>Eumeta</taxon>
    </lineage>
</organism>
<dbReference type="EMBL" id="BGZK01001071">
    <property type="protein sequence ID" value="GBP70366.1"/>
    <property type="molecule type" value="Genomic_DNA"/>
</dbReference>
<accession>A0A4C1Y384</accession>